<gene>
    <name evidence="4" type="ORF">OS493_012580</name>
</gene>
<dbReference type="FunFam" id="2.40.390.10:FF:000003">
    <property type="entry name" value="Uncharacterized protein"/>
    <property type="match status" value="1"/>
</dbReference>
<keyword evidence="5" id="KW-1185">Reference proteome</keyword>
<sequence length="840" mass="90095">MTGIKNIVIVGVFSPASGKQEIQVAEIIRSAYPYMSMTLSHEVGLIGFLERENASVLNESLKPLCRQTVEAFCTALRTLGLKCPLYLTQNDGTIISAKRTLHLPVFTFASGPTNSMRGAAFLSGVQDAIVIDIGGTTTDVGVLKKGFPREASTRVKIGGVNTNFRMPDVLSIGLGGGSRVEQLQDGITVGPSSVAYKLTTEALVFNGKTMTATDVAVASGFCDIGDRERVKHIPEDIRIGAVAEIKRKIEAAIDRVKLSGEDQPVILVGGGSILVNKSDTLKGASDVVCPPYYQVANAVGAALSKVSGTFDRVVAMSNTTREQAHAEAEQEARRRAVEAGADEQTLEVIDVMEVPLAYLPGNAVRYYLRVIGDLAECKAKSPEELSVLGTDIVDIEPVEVQQAPAAAEQVNVEDEEAIVFSEPYVDPVSGDWILNKFDIDCIAIGAGIMGCGGGGSPYIGRLRALELIKKGKEMRVIHPNRLGSSPQLTGNLATPAFMGAPAILIERIFSGLETISALEAASAMSRSDNTLNERDAEDGIREVESVQDLMSMKNELESSKKLVAVVCAEIGGANSIEPLVVGAELGLPIVDADGMGRAFPELQMFLPFVFGSPAYPAAVGDEKGNVAAVTFAETPKHLENFLRKKTVEMGWMYGWFSFIIDSSDVKEKCVLHSLSRTWRLGNTVLRARHNKASPVDSILQHENGKLLITGKIADVSRVTKGAFNRGSLTIEGSGKFSDVTLGIEFQNENYVAFITKPDGSRDILATVPDLISLVDEDTGQPITTEEVRYGLRVAVIAMPCFPLWTTPQGLAAGGPVAFGYQDVVYSPIDSYEEHPPIPRD</sequence>
<dbReference type="OrthoDB" id="5404895at2759"/>
<protein>
    <recommendedName>
        <fullName evidence="6">Hydantoinase</fullName>
    </recommendedName>
</protein>
<dbReference type="PANTHER" id="PTHR11365">
    <property type="entry name" value="5-OXOPROLINASE RELATED"/>
    <property type="match status" value="1"/>
</dbReference>
<dbReference type="GO" id="GO:0016787">
    <property type="term" value="F:hydrolase activity"/>
    <property type="evidence" value="ECO:0007669"/>
    <property type="project" value="InterPro"/>
</dbReference>
<dbReference type="InterPro" id="IPR024071">
    <property type="entry name" value="S-Me-THD_C_sf"/>
</dbReference>
<evidence type="ECO:0000259" key="2">
    <source>
        <dbReference type="Pfam" id="PF06032"/>
    </source>
</evidence>
<dbReference type="InterPro" id="IPR002821">
    <property type="entry name" value="Hydantoinase_A"/>
</dbReference>
<feature type="domain" description="S-Me-THD N-terminal" evidence="2">
    <location>
        <begin position="438"/>
        <end position="629"/>
    </location>
</feature>
<proteinExistence type="predicted"/>
<name>A0A9W9ZDQ5_9CNID</name>
<accession>A0A9W9ZDQ5</accession>
<dbReference type="Gene3D" id="2.40.390.10">
    <property type="entry name" value="CV3147-like"/>
    <property type="match status" value="1"/>
</dbReference>
<dbReference type="AlphaFoldDB" id="A0A9W9ZDQ5"/>
<evidence type="ECO:0000259" key="1">
    <source>
        <dbReference type="Pfam" id="PF01968"/>
    </source>
</evidence>
<dbReference type="InterPro" id="IPR045079">
    <property type="entry name" value="Oxoprolinase-like"/>
</dbReference>
<dbReference type="Proteomes" id="UP001163046">
    <property type="component" value="Unassembled WGS sequence"/>
</dbReference>
<dbReference type="SUPFAM" id="SSF53067">
    <property type="entry name" value="Actin-like ATPase domain"/>
    <property type="match status" value="1"/>
</dbReference>
<evidence type="ECO:0000313" key="4">
    <source>
        <dbReference type="EMBL" id="KAJ7379831.1"/>
    </source>
</evidence>
<evidence type="ECO:0008006" key="6">
    <source>
        <dbReference type="Google" id="ProtNLM"/>
    </source>
</evidence>
<dbReference type="Pfam" id="PF06032">
    <property type="entry name" value="S-Me-THD_N"/>
    <property type="match status" value="1"/>
</dbReference>
<dbReference type="InterPro" id="IPR048350">
    <property type="entry name" value="S-Me-THD-like_C"/>
</dbReference>
<dbReference type="SUPFAM" id="SSF160991">
    <property type="entry name" value="CV3147-like"/>
    <property type="match status" value="1"/>
</dbReference>
<organism evidence="4 5">
    <name type="scientific">Desmophyllum pertusum</name>
    <dbReference type="NCBI Taxonomy" id="174260"/>
    <lineage>
        <taxon>Eukaryota</taxon>
        <taxon>Metazoa</taxon>
        <taxon>Cnidaria</taxon>
        <taxon>Anthozoa</taxon>
        <taxon>Hexacorallia</taxon>
        <taxon>Scleractinia</taxon>
        <taxon>Caryophylliina</taxon>
        <taxon>Caryophylliidae</taxon>
        <taxon>Desmophyllum</taxon>
    </lineage>
</organism>
<dbReference type="Gene3D" id="3.40.1610.10">
    <property type="entry name" value="CV3147-like domain"/>
    <property type="match status" value="1"/>
</dbReference>
<evidence type="ECO:0000259" key="3">
    <source>
        <dbReference type="Pfam" id="PF20906"/>
    </source>
</evidence>
<dbReference type="PANTHER" id="PTHR11365:SF10">
    <property type="entry name" value="HYDANTOINASE_OXOPROLINASE"/>
    <property type="match status" value="1"/>
</dbReference>
<evidence type="ECO:0000313" key="5">
    <source>
        <dbReference type="Proteomes" id="UP001163046"/>
    </source>
</evidence>
<feature type="domain" description="Hydantoinase A/oxoprolinase" evidence="1">
    <location>
        <begin position="51"/>
        <end position="220"/>
    </location>
</feature>
<dbReference type="InterPro" id="IPR027479">
    <property type="entry name" value="S-Me-THD_N_sf"/>
</dbReference>
<dbReference type="EMBL" id="MU826355">
    <property type="protein sequence ID" value="KAJ7379831.1"/>
    <property type="molecule type" value="Genomic_DNA"/>
</dbReference>
<dbReference type="InterPro" id="IPR010318">
    <property type="entry name" value="S-Me-THD_N"/>
</dbReference>
<dbReference type="Pfam" id="PF01968">
    <property type="entry name" value="Hydantoinase_A"/>
    <property type="match status" value="1"/>
</dbReference>
<comment type="caution">
    <text evidence="4">The sequence shown here is derived from an EMBL/GenBank/DDBJ whole genome shotgun (WGS) entry which is preliminary data.</text>
</comment>
<dbReference type="Pfam" id="PF20906">
    <property type="entry name" value="S-Me-THD_C"/>
    <property type="match status" value="1"/>
</dbReference>
<reference evidence="4" key="1">
    <citation type="submission" date="2023-01" db="EMBL/GenBank/DDBJ databases">
        <title>Genome assembly of the deep-sea coral Lophelia pertusa.</title>
        <authorList>
            <person name="Herrera S."/>
            <person name="Cordes E."/>
        </authorList>
    </citation>
    <scope>NUCLEOTIDE SEQUENCE</scope>
    <source>
        <strain evidence="4">USNM1676648</strain>
        <tissue evidence="4">Polyp</tissue>
    </source>
</reference>
<dbReference type="InterPro" id="IPR043129">
    <property type="entry name" value="ATPase_NBD"/>
</dbReference>
<feature type="domain" description="S-Me-THD-like C-terminal" evidence="3">
    <location>
        <begin position="635"/>
        <end position="828"/>
    </location>
</feature>